<dbReference type="Proteomes" id="UP000886501">
    <property type="component" value="Unassembled WGS sequence"/>
</dbReference>
<sequence>MSLPAVLTIAGSDPSGGAGIQADLKAFTALSCYGTSVITALTAQNTTGVRGVHACPPEFVQDQLESVLDDIDVFALKTGMLYDGATIRVVASTLKKYYSEKPLRLVCDPVCVSTSGHALLLDSALGSLIDEILPLATLITPNKSEAELILSHKQRKVTISSLADMTSASKELLTLGPRAVLLKGGHVTTTMKEVHELLEKDPAISVYKYGLLDENMNILQVALSEEDRISQLVVDVLQGSCGLGGEVGTSLFIRPRIESTSTHGTGCTLSTAIVCGLANGLTSNLFLLLPLWRLIAFCSVPEAVRNGTIYTYLGILHAFPVGAGHGPLNHTHSVVSRSVPRPCPRDRYPLTRALISSTASVWKEYVEHTFVKELGKGLLDKRCFVHFIKQDYHYLKYYARALALLAAKSTSFTAMATAMQSVQNVLHEISTNHKTFCTRWGVSEKELEETPESTATTAYGAYIMDIGFQCDTVKLNMALAACLLGYGEVGLWLADESKRPGSWVIMDESSNPYAPWIREYSGEMYQKAVEVGLATIEGIGSIAPVTEERFEEYVEIWRKCVMLEKGFWDMAIALS</sequence>
<organism evidence="1 2">
    <name type="scientific">Thelephora ganbajun</name>
    <name type="common">Ganba fungus</name>
    <dbReference type="NCBI Taxonomy" id="370292"/>
    <lineage>
        <taxon>Eukaryota</taxon>
        <taxon>Fungi</taxon>
        <taxon>Dikarya</taxon>
        <taxon>Basidiomycota</taxon>
        <taxon>Agaricomycotina</taxon>
        <taxon>Agaricomycetes</taxon>
        <taxon>Thelephorales</taxon>
        <taxon>Thelephoraceae</taxon>
        <taxon>Thelephora</taxon>
    </lineage>
</organism>
<evidence type="ECO:0000313" key="2">
    <source>
        <dbReference type="Proteomes" id="UP000886501"/>
    </source>
</evidence>
<accession>A0ACB6ZKU1</accession>
<gene>
    <name evidence="1" type="ORF">BDM02DRAFT_3165767</name>
</gene>
<reference evidence="1" key="2">
    <citation type="journal article" date="2020" name="Nat. Commun.">
        <title>Large-scale genome sequencing of mycorrhizal fungi provides insights into the early evolution of symbiotic traits.</title>
        <authorList>
            <person name="Miyauchi S."/>
            <person name="Kiss E."/>
            <person name="Kuo A."/>
            <person name="Drula E."/>
            <person name="Kohler A."/>
            <person name="Sanchez-Garcia M."/>
            <person name="Morin E."/>
            <person name="Andreopoulos B."/>
            <person name="Barry K.W."/>
            <person name="Bonito G."/>
            <person name="Buee M."/>
            <person name="Carver A."/>
            <person name="Chen C."/>
            <person name="Cichocki N."/>
            <person name="Clum A."/>
            <person name="Culley D."/>
            <person name="Crous P.W."/>
            <person name="Fauchery L."/>
            <person name="Girlanda M."/>
            <person name="Hayes R.D."/>
            <person name="Keri Z."/>
            <person name="LaButti K."/>
            <person name="Lipzen A."/>
            <person name="Lombard V."/>
            <person name="Magnuson J."/>
            <person name="Maillard F."/>
            <person name="Murat C."/>
            <person name="Nolan M."/>
            <person name="Ohm R.A."/>
            <person name="Pangilinan J."/>
            <person name="Pereira M.F."/>
            <person name="Perotto S."/>
            <person name="Peter M."/>
            <person name="Pfister S."/>
            <person name="Riley R."/>
            <person name="Sitrit Y."/>
            <person name="Stielow J.B."/>
            <person name="Szollosi G."/>
            <person name="Zifcakova L."/>
            <person name="Stursova M."/>
            <person name="Spatafora J.W."/>
            <person name="Tedersoo L."/>
            <person name="Vaario L.M."/>
            <person name="Yamada A."/>
            <person name="Yan M."/>
            <person name="Wang P."/>
            <person name="Xu J."/>
            <person name="Bruns T."/>
            <person name="Baldrian P."/>
            <person name="Vilgalys R."/>
            <person name="Dunand C."/>
            <person name="Henrissat B."/>
            <person name="Grigoriev I.V."/>
            <person name="Hibbett D."/>
            <person name="Nagy L.G."/>
            <person name="Martin F.M."/>
        </authorList>
    </citation>
    <scope>NUCLEOTIDE SEQUENCE</scope>
    <source>
        <strain evidence="1">P2</strain>
    </source>
</reference>
<proteinExistence type="predicted"/>
<evidence type="ECO:0000313" key="1">
    <source>
        <dbReference type="EMBL" id="KAF9650058.1"/>
    </source>
</evidence>
<name>A0ACB6ZKU1_THEGA</name>
<comment type="caution">
    <text evidence="1">The sequence shown here is derived from an EMBL/GenBank/DDBJ whole genome shotgun (WGS) entry which is preliminary data.</text>
</comment>
<keyword evidence="2" id="KW-1185">Reference proteome</keyword>
<protein>
    <submittedName>
        <fullName evidence="1">Uncharacterized protein</fullName>
    </submittedName>
</protein>
<reference evidence="1" key="1">
    <citation type="submission" date="2019-10" db="EMBL/GenBank/DDBJ databases">
        <authorList>
            <consortium name="DOE Joint Genome Institute"/>
            <person name="Kuo A."/>
            <person name="Miyauchi S."/>
            <person name="Kiss E."/>
            <person name="Drula E."/>
            <person name="Kohler A."/>
            <person name="Sanchez-Garcia M."/>
            <person name="Andreopoulos B."/>
            <person name="Barry K.W."/>
            <person name="Bonito G."/>
            <person name="Buee M."/>
            <person name="Carver A."/>
            <person name="Chen C."/>
            <person name="Cichocki N."/>
            <person name="Clum A."/>
            <person name="Culley D."/>
            <person name="Crous P.W."/>
            <person name="Fauchery L."/>
            <person name="Girlanda M."/>
            <person name="Hayes R."/>
            <person name="Keri Z."/>
            <person name="Labutti K."/>
            <person name="Lipzen A."/>
            <person name="Lombard V."/>
            <person name="Magnuson J."/>
            <person name="Maillard F."/>
            <person name="Morin E."/>
            <person name="Murat C."/>
            <person name="Nolan M."/>
            <person name="Ohm R."/>
            <person name="Pangilinan J."/>
            <person name="Pereira M."/>
            <person name="Perotto S."/>
            <person name="Peter M."/>
            <person name="Riley R."/>
            <person name="Sitrit Y."/>
            <person name="Stielow B."/>
            <person name="Szollosi G."/>
            <person name="Zifcakova L."/>
            <person name="Stursova M."/>
            <person name="Spatafora J.W."/>
            <person name="Tedersoo L."/>
            <person name="Vaario L.-M."/>
            <person name="Yamada A."/>
            <person name="Yan M."/>
            <person name="Wang P."/>
            <person name="Xu J."/>
            <person name="Bruns T."/>
            <person name="Baldrian P."/>
            <person name="Vilgalys R."/>
            <person name="Henrissat B."/>
            <person name="Grigoriev I.V."/>
            <person name="Hibbett D."/>
            <person name="Nagy L.G."/>
            <person name="Martin F.M."/>
        </authorList>
    </citation>
    <scope>NUCLEOTIDE SEQUENCE</scope>
    <source>
        <strain evidence="1">P2</strain>
    </source>
</reference>
<dbReference type="EMBL" id="MU117989">
    <property type="protein sequence ID" value="KAF9650058.1"/>
    <property type="molecule type" value="Genomic_DNA"/>
</dbReference>